<protein>
    <submittedName>
        <fullName evidence="1">Uncharacterized protein</fullName>
    </submittedName>
</protein>
<dbReference type="AlphaFoldDB" id="A0A0F9IS07"/>
<proteinExistence type="predicted"/>
<name>A0A0F9IS07_9ZZZZ</name>
<evidence type="ECO:0000313" key="1">
    <source>
        <dbReference type="EMBL" id="KKL89922.1"/>
    </source>
</evidence>
<gene>
    <name evidence="1" type="ORF">LCGC14_1909870</name>
</gene>
<comment type="caution">
    <text evidence="1">The sequence shown here is derived from an EMBL/GenBank/DDBJ whole genome shotgun (WGS) entry which is preliminary data.</text>
</comment>
<dbReference type="EMBL" id="LAZR01020154">
    <property type="protein sequence ID" value="KKL89922.1"/>
    <property type="molecule type" value="Genomic_DNA"/>
</dbReference>
<reference evidence="1" key="1">
    <citation type="journal article" date="2015" name="Nature">
        <title>Complex archaea that bridge the gap between prokaryotes and eukaryotes.</title>
        <authorList>
            <person name="Spang A."/>
            <person name="Saw J.H."/>
            <person name="Jorgensen S.L."/>
            <person name="Zaremba-Niedzwiedzka K."/>
            <person name="Martijn J."/>
            <person name="Lind A.E."/>
            <person name="van Eijk R."/>
            <person name="Schleper C."/>
            <person name="Guy L."/>
            <person name="Ettema T.J."/>
        </authorList>
    </citation>
    <scope>NUCLEOTIDE SEQUENCE</scope>
</reference>
<accession>A0A0F9IS07</accession>
<organism evidence="1">
    <name type="scientific">marine sediment metagenome</name>
    <dbReference type="NCBI Taxonomy" id="412755"/>
    <lineage>
        <taxon>unclassified sequences</taxon>
        <taxon>metagenomes</taxon>
        <taxon>ecological metagenomes</taxon>
    </lineage>
</organism>
<sequence length="138" mass="15933">MLGDLVPAAGEMAHLIGRTKDGERRPFDFTLDAKLLVGVVEILYNGLRKQHDLASEFTGLAWHDLKEHSLYSSMMEQMEEYQADYDWQLPEFTPGLTMLRIAVRERLRTLLQEDGIDWTPDYIHEANPEDFYARASTT</sequence>